<dbReference type="Gene3D" id="3.40.190.10">
    <property type="entry name" value="Periplasmic binding protein-like II"/>
    <property type="match status" value="1"/>
</dbReference>
<feature type="chain" id="PRO_5008258501" description="Tripartite tricarboxylate transporter substrate binding protein" evidence="2">
    <location>
        <begin position="26"/>
        <end position="323"/>
    </location>
</feature>
<keyword evidence="2" id="KW-0732">Signal</keyword>
<name>A0A193FYX7_9BORD</name>
<dbReference type="EMBL" id="CP016171">
    <property type="protein sequence ID" value="ANN72588.1"/>
    <property type="molecule type" value="Genomic_DNA"/>
</dbReference>
<comment type="similarity">
    <text evidence="1">Belongs to the UPF0065 (bug) family.</text>
</comment>
<evidence type="ECO:0000256" key="1">
    <source>
        <dbReference type="ARBA" id="ARBA00006987"/>
    </source>
</evidence>
<dbReference type="STRING" id="463025.BAU08_15615"/>
<dbReference type="Proteomes" id="UP000092213">
    <property type="component" value="Chromosome"/>
</dbReference>
<evidence type="ECO:0000313" key="3">
    <source>
        <dbReference type="EMBL" id="ANN72588.1"/>
    </source>
</evidence>
<dbReference type="PANTHER" id="PTHR42928:SF5">
    <property type="entry name" value="BLR1237 PROTEIN"/>
    <property type="match status" value="1"/>
</dbReference>
<dbReference type="PANTHER" id="PTHR42928">
    <property type="entry name" value="TRICARBOXYLATE-BINDING PROTEIN"/>
    <property type="match status" value="1"/>
</dbReference>
<evidence type="ECO:0000256" key="2">
    <source>
        <dbReference type="SAM" id="SignalP"/>
    </source>
</evidence>
<dbReference type="PIRSF" id="PIRSF017082">
    <property type="entry name" value="YflP"/>
    <property type="match status" value="1"/>
</dbReference>
<proteinExistence type="inferred from homology"/>
<dbReference type="Pfam" id="PF03401">
    <property type="entry name" value="TctC"/>
    <property type="match status" value="1"/>
</dbReference>
<feature type="signal peptide" evidence="2">
    <location>
        <begin position="1"/>
        <end position="25"/>
    </location>
</feature>
<sequence length="323" mass="33506">MFRPTPPISFVRALILAILPIAASAQPSWPEKPITIIVPFPPGGGTDLVVRALQPALGSRLHQTVVIQNAGGAGGTVGSGQAARARPDGYTALAVTTSTTALSAHLYKNLPFDPARDFEYVGFIGTSPYVLVARPALPAQDLAALKQALAARGSGSYASVGAGTVSHLLGEMFRKDAGLNLTHVPYRGAAPAYTDLIGGQVDIMFDNPVGLAPFVRAGKVTAVATTGKTPILPDVPTFASLGMPAYTQTLWYGLAFPKGTPADVVTRMNAALNAALRDAGVAADLAAKGVDVRPDTPRALSETVVHDTAFWGKLIVSTGVRFD</sequence>
<protein>
    <recommendedName>
        <fullName evidence="5">Tripartite tricarboxylate transporter substrate binding protein</fullName>
    </recommendedName>
</protein>
<dbReference type="AlphaFoldDB" id="A0A193FYX7"/>
<dbReference type="RefSeq" id="WP_066670290.1">
    <property type="nucleotide sequence ID" value="NZ_CP016171.1"/>
</dbReference>
<dbReference type="InterPro" id="IPR005064">
    <property type="entry name" value="BUG"/>
</dbReference>
<evidence type="ECO:0008006" key="5">
    <source>
        <dbReference type="Google" id="ProtNLM"/>
    </source>
</evidence>
<organism evidence="3 4">
    <name type="scientific">Bordetella bronchialis</name>
    <dbReference type="NCBI Taxonomy" id="463025"/>
    <lineage>
        <taxon>Bacteria</taxon>
        <taxon>Pseudomonadati</taxon>
        <taxon>Pseudomonadota</taxon>
        <taxon>Betaproteobacteria</taxon>
        <taxon>Burkholderiales</taxon>
        <taxon>Alcaligenaceae</taxon>
        <taxon>Bordetella</taxon>
    </lineage>
</organism>
<evidence type="ECO:0000313" key="4">
    <source>
        <dbReference type="Proteomes" id="UP000092213"/>
    </source>
</evidence>
<dbReference type="Gene3D" id="3.40.190.150">
    <property type="entry name" value="Bordetella uptake gene, domain 1"/>
    <property type="match status" value="1"/>
</dbReference>
<accession>A0A193FYX7</accession>
<reference evidence="3 4" key="1">
    <citation type="submission" date="2016-06" db="EMBL/GenBank/DDBJ databases">
        <title>Complete genome sequences of Bordetella bronchialis and Bordetella flabilis.</title>
        <authorList>
            <person name="LiPuma J.J."/>
            <person name="Spilker T."/>
        </authorList>
    </citation>
    <scope>NUCLEOTIDE SEQUENCE [LARGE SCALE GENOMIC DNA]</scope>
    <source>
        <strain evidence="3 4">AU17976</strain>
    </source>
</reference>
<dbReference type="SUPFAM" id="SSF53850">
    <property type="entry name" value="Periplasmic binding protein-like II"/>
    <property type="match status" value="1"/>
</dbReference>
<dbReference type="InterPro" id="IPR042100">
    <property type="entry name" value="Bug_dom1"/>
</dbReference>
<gene>
    <name evidence="3" type="ORF">BAU08_15615</name>
</gene>